<name>A0ABU7U4W5_9PROT</name>
<proteinExistence type="predicted"/>
<evidence type="ECO:0000256" key="2">
    <source>
        <dbReference type="ARBA" id="ARBA00022840"/>
    </source>
</evidence>
<keyword evidence="6" id="KW-1185">Reference proteome</keyword>
<evidence type="ECO:0000259" key="4">
    <source>
        <dbReference type="Pfam" id="PF17757"/>
    </source>
</evidence>
<evidence type="ECO:0000313" key="5">
    <source>
        <dbReference type="EMBL" id="MEE8659558.1"/>
    </source>
</evidence>
<dbReference type="EMBL" id="JAWJZY010000006">
    <property type="protein sequence ID" value="MEE8659558.1"/>
    <property type="molecule type" value="Genomic_DNA"/>
</dbReference>
<keyword evidence="2" id="KW-0067">ATP-binding</keyword>
<dbReference type="Gene3D" id="3.40.50.11180">
    <property type="match status" value="1"/>
</dbReference>
<evidence type="ECO:0000313" key="6">
    <source>
        <dbReference type="Proteomes" id="UP001312908"/>
    </source>
</evidence>
<dbReference type="InterPro" id="IPR041471">
    <property type="entry name" value="UvrB_inter"/>
</dbReference>
<protein>
    <recommendedName>
        <fullName evidence="4">UvrB interaction domain-containing protein</fullName>
    </recommendedName>
</protein>
<gene>
    <name evidence="5" type="ORF">DOFOFD_11150</name>
</gene>
<sequence length="207" mass="22870">MGQTVDYPTLWGVPDSYTAFFLRTRLSEHAGTLVHIARDDAAIAVIGDVLNYLEPGLEILRFPAWDCLPYDRVSPHPVIIAERADTLSRLLDAPKGRRVVLTTVAALVQRVTPRDVFQGQTMRISVGESCDPETLIALLIASGYSRTDTVREPGEFASRGGSSTFSPRPKPRPCVLISSAMKLRISGVSTSNPRSQRRRSRFLNYGQ</sequence>
<feature type="region of interest" description="Disordered" evidence="3">
    <location>
        <begin position="187"/>
        <end position="207"/>
    </location>
</feature>
<evidence type="ECO:0000256" key="3">
    <source>
        <dbReference type="SAM" id="MobiDB-lite"/>
    </source>
</evidence>
<feature type="domain" description="UvrB interaction" evidence="4">
    <location>
        <begin position="123"/>
        <end position="161"/>
    </location>
</feature>
<dbReference type="Proteomes" id="UP001312908">
    <property type="component" value="Unassembled WGS sequence"/>
</dbReference>
<reference evidence="5 6" key="1">
    <citation type="submission" date="2023-10" db="EMBL/GenBank/DDBJ databases">
        <title>Sorlinia euscelidii gen. nov., sp. nov., an acetic acid bacteria isolated from the gut of Euscelidius variegatus emitter.</title>
        <authorList>
            <person name="Michoud G."/>
            <person name="Marasco R."/>
            <person name="Seferji K."/>
            <person name="Gonella E."/>
            <person name="Garuglieri E."/>
            <person name="Alma A."/>
            <person name="Mapelli F."/>
            <person name="Borin S."/>
            <person name="Daffonchio D."/>
            <person name="Crotti E."/>
        </authorList>
    </citation>
    <scope>NUCLEOTIDE SEQUENCE [LARGE SCALE GENOMIC DNA]</scope>
    <source>
        <strain evidence="5 6">EV16P</strain>
    </source>
</reference>
<accession>A0ABU7U4W5</accession>
<keyword evidence="1" id="KW-0547">Nucleotide-binding</keyword>
<feature type="region of interest" description="Disordered" evidence="3">
    <location>
        <begin position="152"/>
        <end position="172"/>
    </location>
</feature>
<evidence type="ECO:0000256" key="1">
    <source>
        <dbReference type="ARBA" id="ARBA00022741"/>
    </source>
</evidence>
<dbReference type="InterPro" id="IPR027417">
    <property type="entry name" value="P-loop_NTPase"/>
</dbReference>
<dbReference type="Gene3D" id="3.30.2060.10">
    <property type="entry name" value="Penicillin-binding protein 1b domain"/>
    <property type="match status" value="1"/>
</dbReference>
<dbReference type="Pfam" id="PF17757">
    <property type="entry name" value="UvrB_inter"/>
    <property type="match status" value="1"/>
</dbReference>
<comment type="caution">
    <text evidence="5">The sequence shown here is derived from an EMBL/GenBank/DDBJ whole genome shotgun (WGS) entry which is preliminary data.</text>
</comment>
<dbReference type="SUPFAM" id="SSF52540">
    <property type="entry name" value="P-loop containing nucleoside triphosphate hydrolases"/>
    <property type="match status" value="1"/>
</dbReference>
<organism evidence="5 6">
    <name type="scientific">Sorlinia euscelidii</name>
    <dbReference type="NCBI Taxonomy" id="3081148"/>
    <lineage>
        <taxon>Bacteria</taxon>
        <taxon>Pseudomonadati</taxon>
        <taxon>Pseudomonadota</taxon>
        <taxon>Alphaproteobacteria</taxon>
        <taxon>Acetobacterales</taxon>
        <taxon>Acetobacteraceae</taxon>
        <taxon>Sorlinia</taxon>
    </lineage>
</organism>